<gene>
    <name evidence="1" type="ORF">ACI2L5_38605</name>
</gene>
<name>A0ABW8LY32_9ACTN</name>
<evidence type="ECO:0000313" key="1">
    <source>
        <dbReference type="EMBL" id="MFK4270798.1"/>
    </source>
</evidence>
<accession>A0ABW8LY32</accession>
<evidence type="ECO:0000313" key="2">
    <source>
        <dbReference type="Proteomes" id="UP001620295"/>
    </source>
</evidence>
<reference evidence="1 2" key="1">
    <citation type="submission" date="2024-11" db="EMBL/GenBank/DDBJ databases">
        <title>The Natural Products Discovery Center: Release of the First 8490 Sequenced Strains for Exploring Actinobacteria Biosynthetic Diversity.</title>
        <authorList>
            <person name="Kalkreuter E."/>
            <person name="Kautsar S.A."/>
            <person name="Yang D."/>
            <person name="Bader C.D."/>
            <person name="Teijaro C.N."/>
            <person name="Fluegel L."/>
            <person name="Davis C.M."/>
            <person name="Simpson J.R."/>
            <person name="Lauterbach L."/>
            <person name="Steele A.D."/>
            <person name="Gui C."/>
            <person name="Meng S."/>
            <person name="Li G."/>
            <person name="Viehrig K."/>
            <person name="Ye F."/>
            <person name="Su P."/>
            <person name="Kiefer A.F."/>
            <person name="Nichols A."/>
            <person name="Cepeda A.J."/>
            <person name="Yan W."/>
            <person name="Fan B."/>
            <person name="Jiang Y."/>
            <person name="Adhikari A."/>
            <person name="Zheng C.-J."/>
            <person name="Schuster L."/>
            <person name="Cowan T.M."/>
            <person name="Smanski M.J."/>
            <person name="Chevrette M.G."/>
            <person name="De Carvalho L.P.S."/>
            <person name="Shen B."/>
        </authorList>
    </citation>
    <scope>NUCLEOTIDE SEQUENCE [LARGE SCALE GENOMIC DNA]</scope>
    <source>
        <strain evidence="1 2">NPDC020863</strain>
    </source>
</reference>
<comment type="caution">
    <text evidence="1">The sequence shown here is derived from an EMBL/GenBank/DDBJ whole genome shotgun (WGS) entry which is preliminary data.</text>
</comment>
<dbReference type="EMBL" id="JBJDQH010000015">
    <property type="protein sequence ID" value="MFK4270798.1"/>
    <property type="molecule type" value="Genomic_DNA"/>
</dbReference>
<protein>
    <submittedName>
        <fullName evidence="1">Uncharacterized protein</fullName>
    </submittedName>
</protein>
<organism evidence="1 2">
    <name type="scientific">Streptomyces milbemycinicus</name>
    <dbReference type="NCBI Taxonomy" id="476552"/>
    <lineage>
        <taxon>Bacteria</taxon>
        <taxon>Bacillati</taxon>
        <taxon>Actinomycetota</taxon>
        <taxon>Actinomycetes</taxon>
        <taxon>Kitasatosporales</taxon>
        <taxon>Streptomycetaceae</taxon>
        <taxon>Streptomyces</taxon>
    </lineage>
</organism>
<keyword evidence="2" id="KW-1185">Reference proteome</keyword>
<sequence length="96" mass="10270">MNYSWRGLETVAEEHKVTAVNASLMASRVFGAACGYFKAKAYHVVDGTFSITESGSPVTIELFVIPGRGEELGAVMVREPLGAELLGENVPGRDPI</sequence>
<proteinExistence type="predicted"/>
<dbReference type="RefSeq" id="WP_404748159.1">
    <property type="nucleotide sequence ID" value="NZ_JBJDQH010000015.1"/>
</dbReference>
<dbReference type="Proteomes" id="UP001620295">
    <property type="component" value="Unassembled WGS sequence"/>
</dbReference>